<dbReference type="KEGG" id="nfn:NFRAN_0373"/>
<keyword evidence="3" id="KW-1185">Reference proteome</keyword>
<keyword evidence="1" id="KW-0472">Membrane</keyword>
<feature type="transmembrane region" description="Helical" evidence="1">
    <location>
        <begin position="153"/>
        <end position="174"/>
    </location>
</feature>
<evidence type="ECO:0000313" key="2">
    <source>
        <dbReference type="EMBL" id="VFJ12694.1"/>
    </source>
</evidence>
<proteinExistence type="predicted"/>
<keyword evidence="2" id="KW-0830">Ubiquinone</keyword>
<dbReference type="EMBL" id="LR216287">
    <property type="protein sequence ID" value="VFJ12694.1"/>
    <property type="molecule type" value="Genomic_DNA"/>
</dbReference>
<gene>
    <name evidence="2" type="ORF">NFRAN_0373</name>
</gene>
<dbReference type="PANTHER" id="PTHR12922">
    <property type="entry name" value="UBIQUINONE BIOSYNTHESIS PROTEIN"/>
    <property type="match status" value="1"/>
</dbReference>
<dbReference type="GeneID" id="39419919"/>
<dbReference type="OrthoDB" id="6429at2157"/>
<dbReference type="Proteomes" id="UP000294299">
    <property type="component" value="Chromosome NFRAN"/>
</dbReference>
<dbReference type="AlphaFoldDB" id="A0A484I8U6"/>
<evidence type="ECO:0000256" key="1">
    <source>
        <dbReference type="SAM" id="Phobius"/>
    </source>
</evidence>
<organism evidence="2 3">
    <name type="scientific">Candidatus Nitrosocosmicus franklandianus</name>
    <dbReference type="NCBI Taxonomy" id="1798806"/>
    <lineage>
        <taxon>Archaea</taxon>
        <taxon>Nitrososphaerota</taxon>
        <taxon>Nitrososphaeria</taxon>
        <taxon>Nitrososphaerales</taxon>
        <taxon>Nitrososphaeraceae</taxon>
        <taxon>Candidatus Nitrosocosmicus</taxon>
    </lineage>
</organism>
<feature type="transmembrane region" description="Helical" evidence="1">
    <location>
        <begin position="128"/>
        <end position="147"/>
    </location>
</feature>
<dbReference type="RefSeq" id="WP_134482770.1">
    <property type="nucleotide sequence ID" value="NZ_LR216287.1"/>
</dbReference>
<evidence type="ECO:0000313" key="3">
    <source>
        <dbReference type="Proteomes" id="UP000294299"/>
    </source>
</evidence>
<dbReference type="InterPro" id="IPR007715">
    <property type="entry name" value="Coq4"/>
</dbReference>
<protein>
    <submittedName>
        <fullName evidence="2">Coenzyme Q (Ubiquinone) biosynthesis protein Coq4 (Modular protein)</fullName>
    </submittedName>
</protein>
<keyword evidence="1" id="KW-0812">Transmembrane</keyword>
<accession>A0A484I8U6</accession>
<name>A0A484I8U6_9ARCH</name>
<dbReference type="GO" id="GO:0006744">
    <property type="term" value="P:ubiquinone biosynthetic process"/>
    <property type="evidence" value="ECO:0007669"/>
    <property type="project" value="InterPro"/>
</dbReference>
<dbReference type="PANTHER" id="PTHR12922:SF7">
    <property type="entry name" value="UBIQUINONE BIOSYNTHESIS PROTEIN COQ4 HOMOLOG, MITOCHONDRIAL"/>
    <property type="match status" value="1"/>
</dbReference>
<keyword evidence="1" id="KW-1133">Transmembrane helix</keyword>
<dbReference type="Pfam" id="PF05019">
    <property type="entry name" value="Coq4"/>
    <property type="match status" value="1"/>
</dbReference>
<reference evidence="2 3" key="1">
    <citation type="submission" date="2019-02" db="EMBL/GenBank/DDBJ databases">
        <authorList>
            <person name="Lehtovirta-Morley E L."/>
        </authorList>
    </citation>
    <scope>NUCLEOTIDE SEQUENCE [LARGE SCALE GENOMIC DNA]</scope>
    <source>
        <strain evidence="2">NFRAN1</strain>
    </source>
</reference>
<sequence>MGYMDLMSKVENIELLGGMIKHLVTNRGKLDTVFDLEDGFRDTIWMKNCIERLKEDPESAKMFEERYMGPEYNLDELLKLPKESLGYNYAFLMKTMGFEPHFYRARDRPSLENDSDYVTMRVRKTHDLYHTISGFNMAIGEIGVIALNVTQYSYPAFMLIDLVAVGAACFPGLANIPQSEKIQSSTVFETLAKGIKMAREAKPLFPVKFEEMVEMPIDEVRKKLNIVPLKDGPSWYQYPKIKEAGIH</sequence>